<sequence length="38" mass="3981">MAGHPSGRQRHQSVAPVRTVVVVQSSGRGRIGSDSRPA</sequence>
<dbReference type="EMBL" id="CADCWF010000029">
    <property type="protein sequence ID" value="CAA9538794.1"/>
    <property type="molecule type" value="Genomic_DNA"/>
</dbReference>
<evidence type="ECO:0000313" key="2">
    <source>
        <dbReference type="EMBL" id="CAA9538794.1"/>
    </source>
</evidence>
<gene>
    <name evidence="2" type="ORF">AVDCRST_MAG59-607</name>
</gene>
<dbReference type="AlphaFoldDB" id="A0A6J4U597"/>
<organism evidence="2">
    <name type="scientific">uncultured Thermomicrobiales bacterium</name>
    <dbReference type="NCBI Taxonomy" id="1645740"/>
    <lineage>
        <taxon>Bacteria</taxon>
        <taxon>Pseudomonadati</taxon>
        <taxon>Thermomicrobiota</taxon>
        <taxon>Thermomicrobia</taxon>
        <taxon>Thermomicrobiales</taxon>
        <taxon>environmental samples</taxon>
    </lineage>
</organism>
<reference evidence="2" key="1">
    <citation type="submission" date="2020-02" db="EMBL/GenBank/DDBJ databases">
        <authorList>
            <person name="Meier V. D."/>
        </authorList>
    </citation>
    <scope>NUCLEOTIDE SEQUENCE</scope>
    <source>
        <strain evidence="2">AVDCRST_MAG59</strain>
    </source>
</reference>
<proteinExistence type="predicted"/>
<evidence type="ECO:0000256" key="1">
    <source>
        <dbReference type="SAM" id="MobiDB-lite"/>
    </source>
</evidence>
<accession>A0A6J4U597</accession>
<feature type="region of interest" description="Disordered" evidence="1">
    <location>
        <begin position="1"/>
        <end position="38"/>
    </location>
</feature>
<name>A0A6J4U597_9BACT</name>
<protein>
    <submittedName>
        <fullName evidence="2">Uncharacterized protein</fullName>
    </submittedName>
</protein>